<reference evidence="8 9" key="1">
    <citation type="submission" date="2019-11" db="EMBL/GenBank/DDBJ databases">
        <title>Type strains purchased from KCTC, JCM and DSMZ.</title>
        <authorList>
            <person name="Lu H."/>
        </authorList>
    </citation>
    <scope>NUCLEOTIDE SEQUENCE [LARGE SCALE GENOMIC DNA]</scope>
    <source>
        <strain evidence="8 9">JCM 31587</strain>
    </source>
</reference>
<dbReference type="InterPro" id="IPR007267">
    <property type="entry name" value="GtrA_DPMS_TM"/>
</dbReference>
<accession>A0A6L6QI09</accession>
<dbReference type="Pfam" id="PF04138">
    <property type="entry name" value="GtrA_DPMS_TM"/>
    <property type="match status" value="1"/>
</dbReference>
<dbReference type="PANTHER" id="PTHR38459">
    <property type="entry name" value="PROPHAGE BACTOPRENOL-LINKED GLUCOSE TRANSLOCASE HOMOLOG"/>
    <property type="match status" value="1"/>
</dbReference>
<feature type="domain" description="GtrA/DPMS transmembrane" evidence="7">
    <location>
        <begin position="23"/>
        <end position="139"/>
    </location>
</feature>
<evidence type="ECO:0000256" key="5">
    <source>
        <dbReference type="ARBA" id="ARBA00023136"/>
    </source>
</evidence>
<dbReference type="GO" id="GO:0005886">
    <property type="term" value="C:plasma membrane"/>
    <property type="evidence" value="ECO:0007669"/>
    <property type="project" value="TreeGrafter"/>
</dbReference>
<proteinExistence type="inferred from homology"/>
<dbReference type="OrthoDB" id="9807815at2"/>
<dbReference type="GO" id="GO:0000271">
    <property type="term" value="P:polysaccharide biosynthetic process"/>
    <property type="evidence" value="ECO:0007669"/>
    <property type="project" value="InterPro"/>
</dbReference>
<keyword evidence="3 6" id="KW-0812">Transmembrane</keyword>
<evidence type="ECO:0000256" key="2">
    <source>
        <dbReference type="ARBA" id="ARBA00009399"/>
    </source>
</evidence>
<dbReference type="InterPro" id="IPR051401">
    <property type="entry name" value="GtrA_CellWall_Glycosyl"/>
</dbReference>
<feature type="transmembrane region" description="Helical" evidence="6">
    <location>
        <begin position="49"/>
        <end position="74"/>
    </location>
</feature>
<name>A0A6L6QI09_9BURK</name>
<evidence type="ECO:0000259" key="7">
    <source>
        <dbReference type="Pfam" id="PF04138"/>
    </source>
</evidence>
<evidence type="ECO:0000256" key="3">
    <source>
        <dbReference type="ARBA" id="ARBA00022692"/>
    </source>
</evidence>
<keyword evidence="9" id="KW-1185">Reference proteome</keyword>
<evidence type="ECO:0000256" key="6">
    <source>
        <dbReference type="SAM" id="Phobius"/>
    </source>
</evidence>
<evidence type="ECO:0000313" key="8">
    <source>
        <dbReference type="EMBL" id="MTW11801.1"/>
    </source>
</evidence>
<evidence type="ECO:0000313" key="9">
    <source>
        <dbReference type="Proteomes" id="UP000472320"/>
    </source>
</evidence>
<dbReference type="PANTHER" id="PTHR38459:SF1">
    <property type="entry name" value="PROPHAGE BACTOPRENOL-LINKED GLUCOSE TRANSLOCASE HOMOLOG"/>
    <property type="match status" value="1"/>
</dbReference>
<feature type="transmembrane region" description="Helical" evidence="6">
    <location>
        <begin position="86"/>
        <end position="107"/>
    </location>
</feature>
<evidence type="ECO:0000256" key="4">
    <source>
        <dbReference type="ARBA" id="ARBA00022989"/>
    </source>
</evidence>
<sequence length="140" mass="15119">MFLVAPATGRAVNPPGLLRQFLRYGAAGALAFGIDLAALYLLLAYAGLHYLLAAAIAYALGIVCNYQLAIRWVFDFRRLPHWQHEFVLYVMVGVVGLGLNLLVIGLLVDQAGVPVLAAKMAASAAIMLFNFGARKLLLFT</sequence>
<feature type="transmembrane region" description="Helical" evidence="6">
    <location>
        <begin position="21"/>
        <end position="43"/>
    </location>
</feature>
<dbReference type="EMBL" id="WNKX01000009">
    <property type="protein sequence ID" value="MTW11801.1"/>
    <property type="molecule type" value="Genomic_DNA"/>
</dbReference>
<dbReference type="Proteomes" id="UP000472320">
    <property type="component" value="Unassembled WGS sequence"/>
</dbReference>
<comment type="similarity">
    <text evidence="2">Belongs to the GtrA family.</text>
</comment>
<keyword evidence="4 6" id="KW-1133">Transmembrane helix</keyword>
<keyword evidence="5 6" id="KW-0472">Membrane</keyword>
<comment type="subcellular location">
    <subcellularLocation>
        <location evidence="1">Membrane</location>
        <topology evidence="1">Multi-pass membrane protein</topology>
    </subcellularLocation>
</comment>
<organism evidence="8 9">
    <name type="scientific">Massilia eburnea</name>
    <dbReference type="NCBI Taxonomy" id="1776165"/>
    <lineage>
        <taxon>Bacteria</taxon>
        <taxon>Pseudomonadati</taxon>
        <taxon>Pseudomonadota</taxon>
        <taxon>Betaproteobacteria</taxon>
        <taxon>Burkholderiales</taxon>
        <taxon>Oxalobacteraceae</taxon>
        <taxon>Telluria group</taxon>
        <taxon>Massilia</taxon>
    </lineage>
</organism>
<feature type="transmembrane region" description="Helical" evidence="6">
    <location>
        <begin position="113"/>
        <end position="133"/>
    </location>
</feature>
<gene>
    <name evidence="8" type="ORF">GM658_14440</name>
</gene>
<evidence type="ECO:0000256" key="1">
    <source>
        <dbReference type="ARBA" id="ARBA00004141"/>
    </source>
</evidence>
<protein>
    <submittedName>
        <fullName evidence="8">GtrA family protein</fullName>
    </submittedName>
</protein>
<comment type="caution">
    <text evidence="8">The sequence shown here is derived from an EMBL/GenBank/DDBJ whole genome shotgun (WGS) entry which is preliminary data.</text>
</comment>
<dbReference type="AlphaFoldDB" id="A0A6L6QI09"/>